<dbReference type="AlphaFoldDB" id="A0A0V8D3Z4"/>
<name>A0A0V8D3Z4_LACLL</name>
<sequence>MKRININLEELDYLFIFDYYDYPLSFISKKIEGNYYFFYFIDYSTYFIKRLSIKDISLIFTDTPTRTILEEFKLSEDFNVIEYSTSNEKTFIKTIAEYELETNTNIEEFFPDEESKFEEDLISRKPFLLLKESYTEFFPDILKKRECSKSSFGV</sequence>
<protein>
    <submittedName>
        <fullName evidence="1">Uncharacterized protein</fullName>
    </submittedName>
</protein>
<dbReference type="EMBL" id="LKLP01000086">
    <property type="protein sequence ID" value="KSU08168.1"/>
    <property type="molecule type" value="Genomic_DNA"/>
</dbReference>
<evidence type="ECO:0000313" key="1">
    <source>
        <dbReference type="EMBL" id="KSU08168.1"/>
    </source>
</evidence>
<reference evidence="2" key="1">
    <citation type="submission" date="2015-10" db="EMBL/GenBank/DDBJ databases">
        <title>Draft Genome Sequences of 11 Lactococcus lactis subspecies cremoris strains.</title>
        <authorList>
            <person name="Wels M."/>
            <person name="Backus L."/>
            <person name="Boekhorst J."/>
            <person name="Dijkstra A."/>
            <person name="Beerthuizen M."/>
            <person name="Kelly W."/>
            <person name="Siezen R."/>
            <person name="Bachmann H."/>
            <person name="Van Hijum S."/>
        </authorList>
    </citation>
    <scope>NUCLEOTIDE SEQUENCE [LARGE SCALE GENOMIC DNA]</scope>
    <source>
        <strain evidence="2">LMG8520</strain>
    </source>
</reference>
<gene>
    <name evidence="1" type="ORF">LMG8520_1720</name>
</gene>
<dbReference type="PATRIC" id="fig|1360.106.peg.354"/>
<dbReference type="Proteomes" id="UP000054230">
    <property type="component" value="Unassembled WGS sequence"/>
</dbReference>
<dbReference type="RefSeq" id="WP_058209990.1">
    <property type="nucleotide sequence ID" value="NZ_LKLP01000086.1"/>
</dbReference>
<organism evidence="1 2">
    <name type="scientific">Lactococcus lactis subsp. lactis</name>
    <name type="common">Streptococcus lactis</name>
    <dbReference type="NCBI Taxonomy" id="1360"/>
    <lineage>
        <taxon>Bacteria</taxon>
        <taxon>Bacillati</taxon>
        <taxon>Bacillota</taxon>
        <taxon>Bacilli</taxon>
        <taxon>Lactobacillales</taxon>
        <taxon>Streptococcaceae</taxon>
        <taxon>Lactococcus</taxon>
    </lineage>
</organism>
<evidence type="ECO:0000313" key="2">
    <source>
        <dbReference type="Proteomes" id="UP000054230"/>
    </source>
</evidence>
<comment type="caution">
    <text evidence="1">The sequence shown here is derived from an EMBL/GenBank/DDBJ whole genome shotgun (WGS) entry which is preliminary data.</text>
</comment>
<accession>A0A0V8D3Z4</accession>
<proteinExistence type="predicted"/>